<reference evidence="2" key="2">
    <citation type="submission" date="2020-06" db="EMBL/GenBank/DDBJ databases">
        <authorList>
            <person name="Sheffer M."/>
        </authorList>
    </citation>
    <scope>NUCLEOTIDE SEQUENCE</scope>
</reference>
<gene>
    <name evidence="2" type="ORF">HNY73_017897</name>
</gene>
<name>A0A8T0EB75_ARGBR</name>
<evidence type="ECO:0000259" key="1">
    <source>
        <dbReference type="PROSITE" id="PS50225"/>
    </source>
</evidence>
<dbReference type="PROSITE" id="PS50225">
    <property type="entry name" value="SOCS"/>
    <property type="match status" value="1"/>
</dbReference>
<dbReference type="Pfam" id="PF07525">
    <property type="entry name" value="SOCS_box"/>
    <property type="match status" value="1"/>
</dbReference>
<dbReference type="SMART" id="SM00969">
    <property type="entry name" value="SOCS_box"/>
    <property type="match status" value="1"/>
</dbReference>
<feature type="domain" description="SOCS box" evidence="1">
    <location>
        <begin position="406"/>
        <end position="451"/>
    </location>
</feature>
<sequence>MEMLPSNLKQRLVNLHSTSDTAQFSFTVQKSVSYLDLALSEFFSRHGYISGHLRKHAFYSEEKCRKKFTSDRHRLLYILHLDIPKGPKPRNLELCSYEFSSAKIYLGKHFYFLFLCNFLEKALKSIDQTSNIIYWILKSGIITPSQFYQLPIKILDYIIGNMYLEHSDVEDAKEFFRNINLFQWISDTQKPEVIEFALYQAHRSGRNLKREFAADSYFLDLLIVQRKFLNARALFKSLDAPYIQESFDKYEKIIPFSGHFGREDLRKDAMTFDATVDHCLINRFLKNIGPVLKYIDAPTFPKEDYWLYPNEILSMRSDLNVKEFRKAEKQTGLRRMHKLMQLIWMYVYCDVDFDTETALETLRLIWSSIPDPYISFEEFGGIFWKVFSAEELERIYDFYGRAVGEFCEKCEPRSLQHLCRTVIRKTLRKNQYWIPEGIRQMGLSKPIQSFLNIEKTFCISNEFGL</sequence>
<dbReference type="InterPro" id="IPR001496">
    <property type="entry name" value="SOCS_box"/>
</dbReference>
<proteinExistence type="predicted"/>
<evidence type="ECO:0000313" key="2">
    <source>
        <dbReference type="EMBL" id="KAF8770352.1"/>
    </source>
</evidence>
<dbReference type="InterPro" id="IPR036036">
    <property type="entry name" value="SOCS_box-like_dom_sf"/>
</dbReference>
<reference evidence="2" key="1">
    <citation type="journal article" date="2020" name="bioRxiv">
        <title>Chromosome-level reference genome of the European wasp spider Argiope bruennichi: a resource for studies on range expansion and evolutionary adaptation.</title>
        <authorList>
            <person name="Sheffer M.M."/>
            <person name="Hoppe A."/>
            <person name="Krehenwinkel H."/>
            <person name="Uhl G."/>
            <person name="Kuss A.W."/>
            <person name="Jensen L."/>
            <person name="Jensen C."/>
            <person name="Gillespie R.G."/>
            <person name="Hoff K.J."/>
            <person name="Prost S."/>
        </authorList>
    </citation>
    <scope>NUCLEOTIDE SEQUENCE</scope>
</reference>
<dbReference type="Gene3D" id="1.10.750.20">
    <property type="entry name" value="SOCS box"/>
    <property type="match status" value="1"/>
</dbReference>
<dbReference type="GO" id="GO:0035556">
    <property type="term" value="P:intracellular signal transduction"/>
    <property type="evidence" value="ECO:0007669"/>
    <property type="project" value="InterPro"/>
</dbReference>
<keyword evidence="3" id="KW-1185">Reference proteome</keyword>
<dbReference type="SUPFAM" id="SSF158235">
    <property type="entry name" value="SOCS box-like"/>
    <property type="match status" value="1"/>
</dbReference>
<protein>
    <recommendedName>
        <fullName evidence="1">SOCS box domain-containing protein</fullName>
    </recommendedName>
</protein>
<dbReference type="Proteomes" id="UP000807504">
    <property type="component" value="Unassembled WGS sequence"/>
</dbReference>
<organism evidence="2 3">
    <name type="scientific">Argiope bruennichi</name>
    <name type="common">Wasp spider</name>
    <name type="synonym">Aranea bruennichi</name>
    <dbReference type="NCBI Taxonomy" id="94029"/>
    <lineage>
        <taxon>Eukaryota</taxon>
        <taxon>Metazoa</taxon>
        <taxon>Ecdysozoa</taxon>
        <taxon>Arthropoda</taxon>
        <taxon>Chelicerata</taxon>
        <taxon>Arachnida</taxon>
        <taxon>Araneae</taxon>
        <taxon>Araneomorphae</taxon>
        <taxon>Entelegynae</taxon>
        <taxon>Araneoidea</taxon>
        <taxon>Araneidae</taxon>
        <taxon>Argiope</taxon>
    </lineage>
</organism>
<evidence type="ECO:0000313" key="3">
    <source>
        <dbReference type="Proteomes" id="UP000807504"/>
    </source>
</evidence>
<dbReference type="EMBL" id="JABXBU010002228">
    <property type="protein sequence ID" value="KAF8770352.1"/>
    <property type="molecule type" value="Genomic_DNA"/>
</dbReference>
<comment type="caution">
    <text evidence="2">The sequence shown here is derived from an EMBL/GenBank/DDBJ whole genome shotgun (WGS) entry which is preliminary data.</text>
</comment>
<accession>A0A8T0EB75</accession>
<dbReference type="CDD" id="cd03587">
    <property type="entry name" value="SOCS"/>
    <property type="match status" value="1"/>
</dbReference>
<dbReference type="AlphaFoldDB" id="A0A8T0EB75"/>